<dbReference type="InterPro" id="IPR006142">
    <property type="entry name" value="INTEIN"/>
</dbReference>
<dbReference type="GO" id="GO:0016539">
    <property type="term" value="P:intein-mediated protein splicing"/>
    <property type="evidence" value="ECO:0007669"/>
    <property type="project" value="InterPro"/>
</dbReference>
<dbReference type="PROSITE" id="PS50818">
    <property type="entry name" value="INTEIN_C_TER"/>
    <property type="match status" value="2"/>
</dbReference>
<dbReference type="InterPro" id="IPR006141">
    <property type="entry name" value="Intein_N"/>
</dbReference>
<dbReference type="NCBIfam" id="TIGR01443">
    <property type="entry name" value="intein_Cterm"/>
    <property type="match status" value="2"/>
</dbReference>
<dbReference type="GO" id="GO:0009263">
    <property type="term" value="P:deoxyribonucleotide biosynthetic process"/>
    <property type="evidence" value="ECO:0007669"/>
    <property type="project" value="UniProtKB-KW"/>
</dbReference>
<dbReference type="Pfam" id="PF00317">
    <property type="entry name" value="Ribonuc_red_lgN"/>
    <property type="match status" value="1"/>
</dbReference>
<dbReference type="InterPro" id="IPR004042">
    <property type="entry name" value="Intein_endonuc_central"/>
</dbReference>
<dbReference type="Pfam" id="PF02867">
    <property type="entry name" value="Ribonuc_red_lgC"/>
    <property type="match status" value="1"/>
</dbReference>
<dbReference type="Proteomes" id="UP000248806">
    <property type="component" value="Unassembled WGS sequence"/>
</dbReference>
<dbReference type="PANTHER" id="PTHR43371">
    <property type="entry name" value="VITAMIN B12-DEPENDENT RIBONUCLEOTIDE REDUCTASE"/>
    <property type="match status" value="1"/>
</dbReference>
<evidence type="ECO:0000313" key="17">
    <source>
        <dbReference type="Proteomes" id="UP000248806"/>
    </source>
</evidence>
<evidence type="ECO:0000256" key="2">
    <source>
        <dbReference type="ARBA" id="ARBA00007405"/>
    </source>
</evidence>
<evidence type="ECO:0000256" key="6">
    <source>
        <dbReference type="ARBA" id="ARBA00022813"/>
    </source>
</evidence>
<dbReference type="PROSITE" id="PS50817">
    <property type="entry name" value="INTEIN_N_TER"/>
    <property type="match status" value="2"/>
</dbReference>
<dbReference type="InterPro" id="IPR027434">
    <property type="entry name" value="Homing_endonucl"/>
</dbReference>
<comment type="cofactor">
    <cofactor evidence="1">
        <name>adenosylcob(III)alamin</name>
        <dbReference type="ChEBI" id="CHEBI:18408"/>
    </cofactor>
</comment>
<evidence type="ECO:0000256" key="5">
    <source>
        <dbReference type="ARBA" id="ARBA00022741"/>
    </source>
</evidence>
<keyword evidence="7" id="KW-0651">Protein splicing</keyword>
<keyword evidence="6" id="KW-0068">Autocatalytic cleavage</keyword>
<dbReference type="GO" id="GO:0004748">
    <property type="term" value="F:ribonucleoside-diphosphate reductase activity, thioredoxin disulfide as acceptor"/>
    <property type="evidence" value="ECO:0007669"/>
    <property type="project" value="UniProtKB-EC"/>
</dbReference>
<evidence type="ECO:0000256" key="14">
    <source>
        <dbReference type="SAM" id="MobiDB-lite"/>
    </source>
</evidence>
<dbReference type="EMBL" id="QKUF01000001">
    <property type="protein sequence ID" value="PZW35920.1"/>
    <property type="molecule type" value="Genomic_DNA"/>
</dbReference>
<evidence type="ECO:0000256" key="7">
    <source>
        <dbReference type="ARBA" id="ARBA00023000"/>
    </source>
</evidence>
<feature type="domain" description="DOD-type homing endonuclease" evidence="15">
    <location>
        <begin position="270"/>
        <end position="410"/>
    </location>
</feature>
<reference evidence="16 17" key="1">
    <citation type="submission" date="2018-06" db="EMBL/GenBank/DDBJ databases">
        <title>Genomic Encyclopedia of Archaeal and Bacterial Type Strains, Phase II (KMG-II): from individual species to whole genera.</title>
        <authorList>
            <person name="Goeker M."/>
        </authorList>
    </citation>
    <scope>NUCLEOTIDE SEQUENCE [LARGE SCALE GENOMIC DNA]</scope>
    <source>
        <strain evidence="16 17">ATCC BAA-1881</strain>
    </source>
</reference>
<dbReference type="GO" id="GO:0031419">
    <property type="term" value="F:cobalamin binding"/>
    <property type="evidence" value="ECO:0007669"/>
    <property type="project" value="UniProtKB-KW"/>
</dbReference>
<keyword evidence="3" id="KW-0846">Cobalamin</keyword>
<dbReference type="Gene3D" id="3.20.70.20">
    <property type="match status" value="3"/>
</dbReference>
<comment type="catalytic activity">
    <reaction evidence="12 13">
        <text>a 2'-deoxyribonucleoside 5'-diphosphate + [thioredoxin]-disulfide + H2O = a ribonucleoside 5'-diphosphate + [thioredoxin]-dithiol</text>
        <dbReference type="Rhea" id="RHEA:23252"/>
        <dbReference type="Rhea" id="RHEA-COMP:10698"/>
        <dbReference type="Rhea" id="RHEA-COMP:10700"/>
        <dbReference type="ChEBI" id="CHEBI:15377"/>
        <dbReference type="ChEBI" id="CHEBI:29950"/>
        <dbReference type="ChEBI" id="CHEBI:50058"/>
        <dbReference type="ChEBI" id="CHEBI:57930"/>
        <dbReference type="ChEBI" id="CHEBI:73316"/>
        <dbReference type="EC" id="1.17.4.1"/>
    </reaction>
</comment>
<comment type="function">
    <text evidence="11">Catalyzes the reduction of ribonucleotides to deoxyribonucleotides. May function to provide a pool of deoxyribonucleotide precursors for DNA repair during oxygen limitation and/or for immediate growth after restoration of oxygen.</text>
</comment>
<dbReference type="InterPro" id="IPR003586">
    <property type="entry name" value="Hint_dom_C"/>
</dbReference>
<evidence type="ECO:0000256" key="8">
    <source>
        <dbReference type="ARBA" id="ARBA00023002"/>
    </source>
</evidence>
<comment type="similarity">
    <text evidence="2">Belongs to the ribonucleoside diphosphate reductase class-2 family.</text>
</comment>
<dbReference type="InterPro" id="IPR050862">
    <property type="entry name" value="RdRp_reductase_class-2"/>
</dbReference>
<keyword evidence="4" id="KW-0237">DNA synthesis</keyword>
<keyword evidence="9 13" id="KW-0215">Deoxyribonucleotide synthesis</keyword>
<dbReference type="Pfam" id="PF14528">
    <property type="entry name" value="LAGLIDADG_3"/>
    <property type="match status" value="2"/>
</dbReference>
<dbReference type="SUPFAM" id="SSF51294">
    <property type="entry name" value="Hedgehog/intein (Hint) domain"/>
    <property type="match status" value="2"/>
</dbReference>
<protein>
    <recommendedName>
        <fullName evidence="13">Ribonucleoside-diphosphate reductase</fullName>
        <ecNumber evidence="13">1.17.4.1</ecNumber>
    </recommendedName>
</protein>
<dbReference type="UniPathway" id="UPA00326"/>
<dbReference type="NCBIfam" id="TIGR01445">
    <property type="entry name" value="intein_Nterm"/>
    <property type="match status" value="1"/>
</dbReference>
<keyword evidence="5" id="KW-0547">Nucleotide-binding</keyword>
<dbReference type="SUPFAM" id="SSF51998">
    <property type="entry name" value="PFL-like glycyl radical enzymes"/>
    <property type="match status" value="2"/>
</dbReference>
<evidence type="ECO:0000256" key="4">
    <source>
        <dbReference type="ARBA" id="ARBA00022634"/>
    </source>
</evidence>
<dbReference type="GO" id="GO:0004519">
    <property type="term" value="F:endonuclease activity"/>
    <property type="evidence" value="ECO:0007669"/>
    <property type="project" value="InterPro"/>
</dbReference>
<feature type="domain" description="DOD-type homing endonuclease" evidence="15">
    <location>
        <begin position="814"/>
        <end position="957"/>
    </location>
</feature>
<comment type="similarity">
    <text evidence="13">Belongs to the ribonucleoside diphosphate reductase large chain family.</text>
</comment>
<dbReference type="InterPro" id="IPR004860">
    <property type="entry name" value="LAGLIDADG_dom"/>
</dbReference>
<dbReference type="GO" id="GO:0071897">
    <property type="term" value="P:DNA biosynthetic process"/>
    <property type="evidence" value="ECO:0007669"/>
    <property type="project" value="UniProtKB-KW"/>
</dbReference>
<accession>A0A326UFY1</accession>
<dbReference type="InterPro" id="IPR003587">
    <property type="entry name" value="Hint_dom_N"/>
</dbReference>
<dbReference type="InterPro" id="IPR036844">
    <property type="entry name" value="Hint_dom_sf"/>
</dbReference>
<dbReference type="SUPFAM" id="SSF55608">
    <property type="entry name" value="Homing endonucleases"/>
    <property type="match status" value="2"/>
</dbReference>
<keyword evidence="17" id="KW-1185">Reference proteome</keyword>
<comment type="caution">
    <text evidence="16">The sequence shown here is derived from an EMBL/GenBank/DDBJ whole genome shotgun (WGS) entry which is preliminary data.</text>
</comment>
<dbReference type="EC" id="1.17.4.1" evidence="13"/>
<name>A0A326UFY1_THEHA</name>
<comment type="function">
    <text evidence="13">Provides the precursors necessary for DNA synthesis. Catalyzes the biosynthesis of deoxyribonucleotides from the corresponding ribonucleotides.</text>
</comment>
<evidence type="ECO:0000256" key="9">
    <source>
        <dbReference type="ARBA" id="ARBA00023116"/>
    </source>
</evidence>
<dbReference type="CDD" id="cd00081">
    <property type="entry name" value="Hint"/>
    <property type="match status" value="3"/>
</dbReference>
<sequence>MVHQQERPIQQSPQTKLEGIRQKVFMDRYALKGSSGEPIEQAPEEMWARVARGIAAVEQTEEKRQEWEQKFYDVLKDFQFVPGGRILAGAGTGHEVTAYNCMPPDQEILTAEGYKPIAQVAIGDLVVTHRNRLRSVLHKFEREAAEPLYIIRPAKIGYDDLRVTGEHKVYAIRSEWVHKHKSRDGLHLQHEPAWIPAKELKPGDFLAAAYNSEEQSPEPLYIHEYATGYSVEDGKLFKATTHGHHGDISDGDTRYKLNDRLELDEDLCYLFGRWLGNGSITHHTGTDIPSGIQFVFGLDEQKEAEEIARIIVAKFGIEGSIKLSTTERWYDLRVSSMPLGEFFKALFGGYSYKKHIPSWLMQMPAHLTTKLLHGLFSADGSISSRNRSGLGLANRVLTAQVHQLLLRLGYLFSIRENTQRSGRVPTYRLHATVNECAPLFQAFFGQQAPSSDIDLTFSIDYDGLKWVRINEIAIEEYEGTVIDIEVEEDHSFVSAGVVVSNCFVIPQPEDSRQGILDNLKLMTEIMARGGGVGINLSSLRPRGSYIKTVNGTASGPCSWAQLYSVATGDVIQQGGSRRGALMLMLDDNHPDIEEFITVKKTPGLIEHANLSVAVSDAFMQAVRDDADWHLVWQGEVKKTVKARYLWDLICTSAWESAEPGVVFMDRYNKESNTWYFENIRCVNPCVTGDTLIYTDKGLISAKELAEQGLPVTVVSPNVTIEELALAGRPHTEARVTHKPGRTLRQASHVFETGVKPVYRLQTKEGYSLRLTRDHKVLTSTGWKEAGQLTPQDSIVLLHSEGAFGHSGNEDLGLVLGWLIGDGYINTKRQGSAVLSFFGPERAIAPRFAEAVNRLVTDRQNVREYPVSVIDITSHNEVRIESARLLRLIDPELLHEKLQVPSSVLKGKREMQKGFLSALFTADGSVQGSIAKGLSVRLTSCSEQLLQGVQRVLLNFGIYSRIYKNQRTTRARMLPDGKGNQVAYNCQAYHELVISKGSLRTFADHIGFLTDEKQQQLEQTLASYTSGPYQEAFLATFESLIPDGEEIVYDLTEPEMHLFTANGIICHNCGEQGLPPFGVCNLGALNLSTFVENGKMNYERLAETAKVAIRFLDNVIDSTHYFLEENRKAQQEGTRRTGLGTMGLADALIKMKIAYGSEESLPVIEKIYQTIRDASYEASTEIAEEKGPFGKFDREKYMQGRFIKRLPKAIQERIKQHGIRNGVLLTQAPTGTTSLLAGVSSGIEPVYDFAMIRRDRTGEHILYHPLLQEWRDKHPNKPTPGYFVSSKDLSPEEHVRVQAIIQKYTDSSISKTVNAPNDHTIDQVRKLYQLAYDMGCKGVTYYRDGSRDAVLTRLEDEKKTAIKEVEEVIASTPMIEPVTSIQQGIKQRPEVINGYTRQVRAPEGKVNITINSDDQGPFEVFVNVGKAGSDIAALSEALGRLISLTLQILSPLSQVDRAKAIAEQLRGIGGSRTVGFGPQQVRSLPDAVARALETHIEELSRQNGEHSAEEPQPEIETPQSSSFEITNLTGNICPQCGSNAMVYEEGCRKCYSCGHSEC</sequence>
<evidence type="ECO:0000256" key="12">
    <source>
        <dbReference type="ARBA" id="ARBA00047754"/>
    </source>
</evidence>
<dbReference type="InterPro" id="IPR030934">
    <property type="entry name" value="Intein_C"/>
</dbReference>
<evidence type="ECO:0000256" key="13">
    <source>
        <dbReference type="RuleBase" id="RU003410"/>
    </source>
</evidence>
<dbReference type="InterPro" id="IPR024434">
    <property type="entry name" value="TSCPD_dom"/>
</dbReference>
<dbReference type="InterPro" id="IPR000788">
    <property type="entry name" value="RNR_lg_C"/>
</dbReference>
<evidence type="ECO:0000256" key="3">
    <source>
        <dbReference type="ARBA" id="ARBA00022628"/>
    </source>
</evidence>
<dbReference type="InterPro" id="IPR013509">
    <property type="entry name" value="RNR_lsu_N"/>
</dbReference>
<dbReference type="Gene3D" id="3.10.28.10">
    <property type="entry name" value="Homing endonucleases"/>
    <property type="match status" value="2"/>
</dbReference>
<keyword evidence="8 13" id="KW-0560">Oxidoreductase</keyword>
<evidence type="ECO:0000313" key="16">
    <source>
        <dbReference type="EMBL" id="PZW35920.1"/>
    </source>
</evidence>
<proteinExistence type="inferred from homology"/>
<keyword evidence="10" id="KW-0170">Cobalt</keyword>
<evidence type="ECO:0000256" key="1">
    <source>
        <dbReference type="ARBA" id="ARBA00001922"/>
    </source>
</evidence>
<feature type="compositionally biased region" description="Basic and acidic residues" evidence="14">
    <location>
        <begin position="1499"/>
        <end position="1508"/>
    </location>
</feature>
<evidence type="ECO:0000256" key="10">
    <source>
        <dbReference type="ARBA" id="ARBA00023285"/>
    </source>
</evidence>
<gene>
    <name evidence="16" type="ORF">EI42_00086</name>
</gene>
<dbReference type="SMART" id="SM00306">
    <property type="entry name" value="HintN"/>
    <property type="match status" value="2"/>
</dbReference>
<dbReference type="PANTHER" id="PTHR43371:SF1">
    <property type="entry name" value="RIBONUCLEOSIDE-DIPHOSPHATE REDUCTASE"/>
    <property type="match status" value="1"/>
</dbReference>
<dbReference type="PROSITE" id="PS50819">
    <property type="entry name" value="INTEIN_ENDONUCLEASE"/>
    <property type="match status" value="2"/>
</dbReference>
<organism evidence="16 17">
    <name type="scientific">Thermosporothrix hazakensis</name>
    <dbReference type="NCBI Taxonomy" id="644383"/>
    <lineage>
        <taxon>Bacteria</taxon>
        <taxon>Bacillati</taxon>
        <taxon>Chloroflexota</taxon>
        <taxon>Ktedonobacteria</taxon>
        <taxon>Ktedonobacterales</taxon>
        <taxon>Thermosporotrichaceae</taxon>
        <taxon>Thermosporothrix</taxon>
    </lineage>
</organism>
<dbReference type="Pfam" id="PF14890">
    <property type="entry name" value="Intein_splicing"/>
    <property type="match status" value="1"/>
</dbReference>
<dbReference type="GO" id="GO:0005524">
    <property type="term" value="F:ATP binding"/>
    <property type="evidence" value="ECO:0007669"/>
    <property type="project" value="InterPro"/>
</dbReference>
<evidence type="ECO:0000259" key="15">
    <source>
        <dbReference type="PROSITE" id="PS50819"/>
    </source>
</evidence>
<dbReference type="SMART" id="SM00305">
    <property type="entry name" value="HintC"/>
    <property type="match status" value="2"/>
</dbReference>
<dbReference type="RefSeq" id="WP_170142250.1">
    <property type="nucleotide sequence ID" value="NZ_BIFX01000001.1"/>
</dbReference>
<dbReference type="PRINTS" id="PR00379">
    <property type="entry name" value="INTEIN"/>
</dbReference>
<dbReference type="Pfam" id="PF12637">
    <property type="entry name" value="TSCPD"/>
    <property type="match status" value="1"/>
</dbReference>
<evidence type="ECO:0000256" key="11">
    <source>
        <dbReference type="ARBA" id="ARBA00025437"/>
    </source>
</evidence>
<dbReference type="Gene3D" id="2.170.16.10">
    <property type="entry name" value="Hedgehog/Intein (Hint) domain"/>
    <property type="match status" value="3"/>
</dbReference>
<feature type="region of interest" description="Disordered" evidence="14">
    <location>
        <begin position="1499"/>
        <end position="1519"/>
    </location>
</feature>